<evidence type="ECO:0000256" key="1">
    <source>
        <dbReference type="SAM" id="MobiDB-lite"/>
    </source>
</evidence>
<dbReference type="PROSITE" id="PS51112">
    <property type="entry name" value="AMMECR1"/>
    <property type="match status" value="1"/>
</dbReference>
<feature type="domain" description="AMMECR1" evidence="2">
    <location>
        <begin position="88"/>
        <end position="295"/>
    </location>
</feature>
<keyword evidence="4" id="KW-1185">Reference proteome</keyword>
<dbReference type="Proteomes" id="UP001521785">
    <property type="component" value="Unassembled WGS sequence"/>
</dbReference>
<organism evidence="3 4">
    <name type="scientific">Paraconiothyrium brasiliense</name>
    <dbReference type="NCBI Taxonomy" id="300254"/>
    <lineage>
        <taxon>Eukaryota</taxon>
        <taxon>Fungi</taxon>
        <taxon>Dikarya</taxon>
        <taxon>Ascomycota</taxon>
        <taxon>Pezizomycotina</taxon>
        <taxon>Dothideomycetes</taxon>
        <taxon>Pleosporomycetidae</taxon>
        <taxon>Pleosporales</taxon>
        <taxon>Massarineae</taxon>
        <taxon>Didymosphaeriaceae</taxon>
        <taxon>Paraconiothyrium</taxon>
    </lineage>
</organism>
<dbReference type="NCBIfam" id="TIGR00296">
    <property type="entry name" value="TIGR00296 family protein"/>
    <property type="match status" value="1"/>
</dbReference>
<name>A0ABR3REE3_9PLEO</name>
<evidence type="ECO:0000313" key="4">
    <source>
        <dbReference type="Proteomes" id="UP001521785"/>
    </source>
</evidence>
<evidence type="ECO:0000259" key="2">
    <source>
        <dbReference type="PROSITE" id="PS51112"/>
    </source>
</evidence>
<gene>
    <name evidence="3" type="ORF">SLS60_006236</name>
</gene>
<comment type="caution">
    <text evidence="3">The sequence shown here is derived from an EMBL/GenBank/DDBJ whole genome shotgun (WGS) entry which is preliminary data.</text>
</comment>
<dbReference type="InterPro" id="IPR036071">
    <property type="entry name" value="AMMECR1_dom_sf"/>
</dbReference>
<dbReference type="InterPro" id="IPR002733">
    <property type="entry name" value="AMMECR1_domain"/>
</dbReference>
<dbReference type="PANTHER" id="PTHR13016:SF0">
    <property type="entry name" value="AMME SYNDROME CANDIDATE GENE 1 PROTEIN"/>
    <property type="match status" value="1"/>
</dbReference>
<dbReference type="InterPro" id="IPR023473">
    <property type="entry name" value="AMMECR1"/>
</dbReference>
<sequence length="304" mass="33953">MATQAHCAYCFETLSANLENRAALNLQQVEELWRKYNAEPSAPDPNAPGDDIVEDEDVDAASNATDGSPYRPAAVSRLLAPSPATTSSSSVQSTSSTPSGVSEASSATSKNSSRSSFFSLGRRARKAESETATPLFVTWNVVQRSNGTRLTEKRLRGCIGTFEAQELDRGLRQYAIISALEDTRFNPISKSELPTLECGVTLLTDFEPVSDPLDWTIGTHGLRIAFTYHGRRYGSTYLPDVAKEQGWTKEETLVSLMRKAGWNGRKDEWSKVELNVVRYQGRQVKLEYREWEEWRAWVEGRLEE</sequence>
<feature type="region of interest" description="Disordered" evidence="1">
    <location>
        <begin position="81"/>
        <end position="114"/>
    </location>
</feature>
<dbReference type="EMBL" id="JAKJXO020000007">
    <property type="protein sequence ID" value="KAL1602815.1"/>
    <property type="molecule type" value="Genomic_DNA"/>
</dbReference>
<accession>A0ABR3REE3</accession>
<dbReference type="SUPFAM" id="SSF143447">
    <property type="entry name" value="AMMECR1-like"/>
    <property type="match status" value="1"/>
</dbReference>
<dbReference type="Gene3D" id="3.30.700.20">
    <property type="entry name" value="Hypothetical protein ph0010, domain 1"/>
    <property type="match status" value="1"/>
</dbReference>
<protein>
    <recommendedName>
        <fullName evidence="2">AMMECR1 domain-containing protein</fullName>
    </recommendedName>
</protein>
<proteinExistence type="predicted"/>
<dbReference type="InterPro" id="IPR027485">
    <property type="entry name" value="AMMECR1_N"/>
</dbReference>
<dbReference type="Pfam" id="PF01871">
    <property type="entry name" value="AMMECR1"/>
    <property type="match status" value="1"/>
</dbReference>
<reference evidence="3 4" key="1">
    <citation type="submission" date="2024-02" db="EMBL/GenBank/DDBJ databases">
        <title>De novo assembly and annotation of 12 fungi associated with fruit tree decline syndrome in Ontario, Canada.</title>
        <authorList>
            <person name="Sulman M."/>
            <person name="Ellouze W."/>
            <person name="Ilyukhin E."/>
        </authorList>
    </citation>
    <scope>NUCLEOTIDE SEQUENCE [LARGE SCALE GENOMIC DNA]</scope>
    <source>
        <strain evidence="3 4">M42-189</strain>
    </source>
</reference>
<dbReference type="PANTHER" id="PTHR13016">
    <property type="entry name" value="AMMECR1 HOMOLOG"/>
    <property type="match status" value="1"/>
</dbReference>
<evidence type="ECO:0000313" key="3">
    <source>
        <dbReference type="EMBL" id="KAL1602815.1"/>
    </source>
</evidence>